<keyword evidence="5" id="KW-1185">Reference proteome</keyword>
<dbReference type="OMA" id="TYWRRRE"/>
<reference evidence="3 5" key="1">
    <citation type="submission" date="2015-07" db="EMBL/GenBank/DDBJ databases">
        <authorList>
            <person name="Cajimat M.N.B."/>
            <person name="Milazzo M.L."/>
            <person name="Fulhorst C.F."/>
        </authorList>
    </citation>
    <scope>NUCLEOTIDE SEQUENCE [LARGE SCALE GENOMIC DNA]</scope>
    <source>
        <strain evidence="3">Single colony</strain>
    </source>
</reference>
<dbReference type="Proteomes" id="UP000199069">
    <property type="component" value="Unassembled WGS sequence"/>
</dbReference>
<feature type="region of interest" description="Disordered" evidence="1">
    <location>
        <begin position="593"/>
        <end position="619"/>
    </location>
</feature>
<dbReference type="InterPro" id="IPR039486">
    <property type="entry name" value="Mug56/Spo71_PH"/>
</dbReference>
<dbReference type="InterPro" id="IPR040345">
    <property type="entry name" value="Mug56/Spo71"/>
</dbReference>
<feature type="region of interest" description="Disordered" evidence="1">
    <location>
        <begin position="318"/>
        <end position="371"/>
    </location>
</feature>
<feature type="domain" description="PH" evidence="2">
    <location>
        <begin position="824"/>
        <end position="1056"/>
    </location>
</feature>
<dbReference type="GO" id="GO:1902657">
    <property type="term" value="P:protein localization to prospore membrane"/>
    <property type="evidence" value="ECO:0007669"/>
    <property type="project" value="InterPro"/>
</dbReference>
<feature type="compositionally biased region" description="Basic and acidic residues" evidence="1">
    <location>
        <begin position="320"/>
        <end position="336"/>
    </location>
</feature>
<feature type="region of interest" description="Disordered" evidence="1">
    <location>
        <begin position="241"/>
        <end position="272"/>
    </location>
</feature>
<evidence type="ECO:0000313" key="3">
    <source>
        <dbReference type="EMBL" id="CTR07027.1"/>
    </source>
</evidence>
<protein>
    <submittedName>
        <fullName evidence="3 4">Proteophosphoglycan ppg4</fullName>
    </submittedName>
</protein>
<dbReference type="SMART" id="SM00233">
    <property type="entry name" value="PH"/>
    <property type="match status" value="3"/>
</dbReference>
<name>A0A0K3CEN6_RHOTO</name>
<evidence type="ECO:0000259" key="2">
    <source>
        <dbReference type="SMART" id="SM00233"/>
    </source>
</evidence>
<dbReference type="Proteomes" id="UP000239560">
    <property type="component" value="Unassembled WGS sequence"/>
</dbReference>
<evidence type="ECO:0000313" key="4">
    <source>
        <dbReference type="EMBL" id="PRQ75218.1"/>
    </source>
</evidence>
<feature type="region of interest" description="Disordered" evidence="1">
    <location>
        <begin position="43"/>
        <end position="96"/>
    </location>
</feature>
<feature type="compositionally biased region" description="Basic and acidic residues" evidence="1">
    <location>
        <begin position="241"/>
        <end position="262"/>
    </location>
</feature>
<dbReference type="Pfam" id="PF23207">
    <property type="entry name" value="PH_SPO71"/>
    <property type="match status" value="1"/>
</dbReference>
<feature type="compositionally biased region" description="Low complexity" evidence="1">
    <location>
        <begin position="64"/>
        <end position="86"/>
    </location>
</feature>
<dbReference type="OrthoDB" id="5579281at2759"/>
<organism evidence="3 5">
    <name type="scientific">Rhodotorula toruloides</name>
    <name type="common">Yeast</name>
    <name type="synonym">Rhodosporidium toruloides</name>
    <dbReference type="NCBI Taxonomy" id="5286"/>
    <lineage>
        <taxon>Eukaryota</taxon>
        <taxon>Fungi</taxon>
        <taxon>Dikarya</taxon>
        <taxon>Basidiomycota</taxon>
        <taxon>Pucciniomycotina</taxon>
        <taxon>Microbotryomycetes</taxon>
        <taxon>Sporidiobolales</taxon>
        <taxon>Sporidiobolaceae</taxon>
        <taxon>Rhodotorula</taxon>
    </lineage>
</organism>
<dbReference type="Pfam" id="PF15404">
    <property type="entry name" value="PH_4"/>
    <property type="match status" value="1"/>
</dbReference>
<feature type="region of interest" description="Disordered" evidence="1">
    <location>
        <begin position="200"/>
        <end position="219"/>
    </location>
</feature>
<reference evidence="4 6" key="2">
    <citation type="journal article" date="2018" name="Elife">
        <title>Functional genomics of lipid metabolism in the oleaginous yeast Rhodosporidium toruloides.</title>
        <authorList>
            <person name="Coradetti S.T."/>
            <person name="Pinel D."/>
            <person name="Geiselman G."/>
            <person name="Ito M."/>
            <person name="Mondo S."/>
            <person name="Reilly M.C."/>
            <person name="Cheng Y.F."/>
            <person name="Bauer S."/>
            <person name="Grigoriev I."/>
            <person name="Gladden J.M."/>
            <person name="Simmons B.A."/>
            <person name="Brem R."/>
            <person name="Arkin A.P."/>
            <person name="Skerker J.M."/>
        </authorList>
    </citation>
    <scope>NUCLEOTIDE SEQUENCE [LARGE SCALE GENOMIC DNA]</scope>
    <source>
        <strain evidence="4 6">NBRC 0880</strain>
    </source>
</reference>
<feature type="compositionally biased region" description="Low complexity" evidence="1">
    <location>
        <begin position="200"/>
        <end position="210"/>
    </location>
</feature>
<dbReference type="EMBL" id="LCTV02000005">
    <property type="protein sequence ID" value="PRQ75218.1"/>
    <property type="molecule type" value="Genomic_DNA"/>
</dbReference>
<proteinExistence type="predicted"/>
<feature type="domain" description="PH" evidence="2">
    <location>
        <begin position="490"/>
        <end position="666"/>
    </location>
</feature>
<evidence type="ECO:0000256" key="1">
    <source>
        <dbReference type="SAM" id="MobiDB-lite"/>
    </source>
</evidence>
<dbReference type="STRING" id="5286.A0A0K3CEN6"/>
<dbReference type="PANTHER" id="PTHR28076">
    <property type="entry name" value="SPORULATION-SPECIFIC PROTEIN 71"/>
    <property type="match status" value="1"/>
</dbReference>
<dbReference type="InterPro" id="IPR001849">
    <property type="entry name" value="PH_domain"/>
</dbReference>
<evidence type="ECO:0000313" key="5">
    <source>
        <dbReference type="Proteomes" id="UP000199069"/>
    </source>
</evidence>
<feature type="region of interest" description="Disordered" evidence="1">
    <location>
        <begin position="421"/>
        <end position="453"/>
    </location>
</feature>
<dbReference type="PANTHER" id="PTHR28076:SF1">
    <property type="entry name" value="PROSPORE MEMBRANE ADAPTER PROTEIN SPO71"/>
    <property type="match status" value="1"/>
</dbReference>
<dbReference type="InterPro" id="IPR057379">
    <property type="entry name" value="PH_SPO71"/>
</dbReference>
<feature type="domain" description="PH" evidence="2">
    <location>
        <begin position="1129"/>
        <end position="1288"/>
    </location>
</feature>
<feature type="region of interest" description="Disordered" evidence="1">
    <location>
        <begin position="1087"/>
        <end position="1106"/>
    </location>
</feature>
<gene>
    <name evidence="3" type="primary">FGENESH: predicted gene_5.433</name>
    <name evidence="4" type="ORF">AAT19DRAFT_14240</name>
    <name evidence="3" type="ORF">BN2166_0028880</name>
</gene>
<evidence type="ECO:0000313" key="6">
    <source>
        <dbReference type="Proteomes" id="UP000239560"/>
    </source>
</evidence>
<accession>A0A0K3CEN6</accession>
<sequence length="1308" mass="145772">MQLPRVLAGSSAAFDEARNRLPALPSRPNAALVLPPHLLDIISTEPLDSPNHSHGMNGPPPGEASTSSSPTQSRFTRSSSTAAATPSAPPLVPLDKHLYTQPDYAVKTKDERIPHMETKHAGLTALRRVFVGPSFTAGHGSGGSASTAPMGKGKARAPDHEEEVDVFASGAATPHHPGLSFPMRRRRRASTAFSIATTKTGQTVTSSVQGSTGGGEYSRLHEWTGTSFEIGGDIRDAARRRDARLARQREDGDEHAQRERKGSHSLLSARDRKDSLASGQFLEHLTATPPTSLPPRSPAATTVTGASFVTAQTHLPRRASAFEHRSPPPVGHERRFSQPMRRASRVSFSDGAATTDGVVNGTPDKRTPLPPLRSILRAKSSFAHHDAFSDELEIIDEPRTPASERPAPLYASVRFPEKPVAANVPSPSRSGAEPPAPPEIVLARPDTNTPRSSMATDRSAAALLGLPDGDAEPKQTHRPWWKKRSADAVLRKERMLVRRDWTHREDLPDTYDEHVARKYPSVSETWQELAVVWRASGQIELWGEPSFKLPMFSGNKKLRGVIPLHPKKTHITLYSATDLVFCLTHRPTPHHVLSRQSARYPHHHDDEEDPDEKGDGQHRKTRFTKASKRGYVHLGSTGTNIYLFRARTHSTAKAWIWHLYRALGGQLPPAIEITVPGLGAKLRLPLPKGCDYEEDVDLGEHTDDDLEGNAYRHLQPTAVVDACIEQLAGVREWKDLVEDAKRMGADFRLAWRNGAILDWIQPELVDQRKCDFSVVGGVAFRQARFQPVLELRPAAHYPTTCRIPAHEGASGSHISSTVRISEPPGIEGFLVRHRPNGTPERVYLSSRMGLLFVCRPSAAHPPDPPMPVYEALNNPAAVVLAPFVFGMASLAQPNKKKREKLWDRLAAGNVRSRAHKQQNKRDWTLRSMYAAADGKIGHDGDDGAASWDGSKMLEWLETEEKKRAFLQITDARGFCSLSELASVEPELEDDPRQQFARVADLGGNEGLQAADDKAKLRKMRSFVIKTQQGTTARFECHSIEVREEWVNRLRALATYWRRRERVDANQLMELSANSGLINPIPARGAHRRHAYEDDPDDEGLPPPTRNEVLSSPHLTHLFNWCLLDGCRTLMQQRTMYVKQGLRGVFRLRHVVLLHGVLIEYQSIVRDIKGQPLPTPYHRRRHIVHLRDCYVYSGALASHLLPRLGNTMGWTPGDESEHQFPRCYPSSDGLRTADDREDCTFVIVKIKHSKSGKGDKLGMKGVDARVYRTRSKLERDQFVYALNASIERLLRGEEVRENRLRDFAWLQHH</sequence>
<dbReference type="EMBL" id="CWKI01000005">
    <property type="protein sequence ID" value="CTR07027.1"/>
    <property type="molecule type" value="Genomic_DNA"/>
</dbReference>